<dbReference type="PANTHER" id="PTHR30055:SF222">
    <property type="entry name" value="REGULATORY PROTEIN"/>
    <property type="match status" value="1"/>
</dbReference>
<dbReference type="PRINTS" id="PR00455">
    <property type="entry name" value="HTHTETR"/>
</dbReference>
<reference evidence="5" key="1">
    <citation type="journal article" date="2019" name="Int. J. Syst. Evol. Microbiol.">
        <title>The Global Catalogue of Microorganisms (GCM) 10K type strain sequencing project: providing services to taxonomists for standard genome sequencing and annotation.</title>
        <authorList>
            <consortium name="The Broad Institute Genomics Platform"/>
            <consortium name="The Broad Institute Genome Sequencing Center for Infectious Disease"/>
            <person name="Wu L."/>
            <person name="Ma J."/>
        </authorList>
    </citation>
    <scope>NUCLEOTIDE SEQUENCE [LARGE SCALE GENOMIC DNA]</scope>
    <source>
        <strain evidence="5">CGMCC 1.15439</strain>
    </source>
</reference>
<dbReference type="Proteomes" id="UP000620046">
    <property type="component" value="Unassembled WGS sequence"/>
</dbReference>
<evidence type="ECO:0000256" key="1">
    <source>
        <dbReference type="ARBA" id="ARBA00023125"/>
    </source>
</evidence>
<dbReference type="InterPro" id="IPR009057">
    <property type="entry name" value="Homeodomain-like_sf"/>
</dbReference>
<feature type="domain" description="HTH tetR-type" evidence="3">
    <location>
        <begin position="17"/>
        <end position="76"/>
    </location>
</feature>
<dbReference type="PANTHER" id="PTHR30055">
    <property type="entry name" value="HTH-TYPE TRANSCRIPTIONAL REGULATOR RUTR"/>
    <property type="match status" value="1"/>
</dbReference>
<dbReference type="Gene3D" id="1.10.357.10">
    <property type="entry name" value="Tetracycline Repressor, domain 2"/>
    <property type="match status" value="1"/>
</dbReference>
<dbReference type="SUPFAM" id="SSF46689">
    <property type="entry name" value="Homeodomain-like"/>
    <property type="match status" value="1"/>
</dbReference>
<feature type="DNA-binding region" description="H-T-H motif" evidence="2">
    <location>
        <begin position="39"/>
        <end position="58"/>
    </location>
</feature>
<comment type="caution">
    <text evidence="4">The sequence shown here is derived from an EMBL/GenBank/DDBJ whole genome shotgun (WGS) entry which is preliminary data.</text>
</comment>
<evidence type="ECO:0000256" key="2">
    <source>
        <dbReference type="PROSITE-ProRule" id="PRU00335"/>
    </source>
</evidence>
<gene>
    <name evidence="4" type="primary">yhgD</name>
    <name evidence="4" type="ORF">GCM10010981_30720</name>
</gene>
<evidence type="ECO:0000259" key="3">
    <source>
        <dbReference type="PROSITE" id="PS50977"/>
    </source>
</evidence>
<dbReference type="InterPro" id="IPR001647">
    <property type="entry name" value="HTH_TetR"/>
</dbReference>
<evidence type="ECO:0000313" key="5">
    <source>
        <dbReference type="Proteomes" id="UP000620046"/>
    </source>
</evidence>
<accession>A0ABQ1G9E6</accession>
<proteinExistence type="predicted"/>
<sequence length="199" mass="21928">MSDDSSIICAMARPLSDVKRNAILNAAAKLVATHGTGASTPQIARAAKVAEGTVFIYFETKDALLNELFVVLETGLFRAIEEAFPFKGDANDQLQHVWSALIEWGASRAIDRQALRQLKVSERVTSDSRDRCAAQYGKVLASIEASLKGRVDPKRMSFYLGHVLMSLVETTLDAITANPKQRNTLKQAGFDLFWKGIQR</sequence>
<keyword evidence="5" id="KW-1185">Reference proteome</keyword>
<protein>
    <submittedName>
        <fullName evidence="4">TetR family transcriptional regulator</fullName>
    </submittedName>
</protein>
<dbReference type="EMBL" id="BMJA01000002">
    <property type="protein sequence ID" value="GGA39320.1"/>
    <property type="molecule type" value="Genomic_DNA"/>
</dbReference>
<keyword evidence="1 2" id="KW-0238">DNA-binding</keyword>
<name>A0ABQ1G9E6_9GAMM</name>
<dbReference type="PROSITE" id="PS50977">
    <property type="entry name" value="HTH_TETR_2"/>
    <property type="match status" value="1"/>
</dbReference>
<dbReference type="Pfam" id="PF00440">
    <property type="entry name" value="TetR_N"/>
    <property type="match status" value="1"/>
</dbReference>
<organism evidence="4 5">
    <name type="scientific">Dyella nitratireducens</name>
    <dbReference type="NCBI Taxonomy" id="1849580"/>
    <lineage>
        <taxon>Bacteria</taxon>
        <taxon>Pseudomonadati</taxon>
        <taxon>Pseudomonadota</taxon>
        <taxon>Gammaproteobacteria</taxon>
        <taxon>Lysobacterales</taxon>
        <taxon>Rhodanobacteraceae</taxon>
        <taxon>Dyella</taxon>
    </lineage>
</organism>
<evidence type="ECO:0000313" key="4">
    <source>
        <dbReference type="EMBL" id="GGA39320.1"/>
    </source>
</evidence>
<dbReference type="InterPro" id="IPR050109">
    <property type="entry name" value="HTH-type_TetR-like_transc_reg"/>
</dbReference>